<name>A0A9E6ZMG5_ALIAG</name>
<reference evidence="4" key="1">
    <citation type="journal article" date="2022" name="G3 (Bethesda)">
        <title>Unveiling the complete genome sequence of Alicyclobacillus acidoterrestris DSM 3922T, a taint-producing strain.</title>
        <authorList>
            <person name="Leonardo I.C."/>
            <person name="Barreto Crespo M.T."/>
            <person name="Gaspar F.B."/>
        </authorList>
    </citation>
    <scope>NUCLEOTIDE SEQUENCE [LARGE SCALE GENOMIC DNA]</scope>
    <source>
        <strain evidence="4">DSM 3922</strain>
    </source>
</reference>
<evidence type="ECO:0000259" key="2">
    <source>
        <dbReference type="SMART" id="SM00014"/>
    </source>
</evidence>
<evidence type="ECO:0000256" key="1">
    <source>
        <dbReference type="SAM" id="Phobius"/>
    </source>
</evidence>
<accession>A0A9E6ZMG5</accession>
<organism evidence="3 4">
    <name type="scientific">Alicyclobacillus acidoterrestris (strain ATCC 49025 / DSM 3922 / CIP 106132 / NCIMB 13137 / GD3B)</name>
    <dbReference type="NCBI Taxonomy" id="1356854"/>
    <lineage>
        <taxon>Bacteria</taxon>
        <taxon>Bacillati</taxon>
        <taxon>Bacillota</taxon>
        <taxon>Bacilli</taxon>
        <taxon>Bacillales</taxon>
        <taxon>Alicyclobacillaceae</taxon>
        <taxon>Alicyclobacillus</taxon>
    </lineage>
</organism>
<dbReference type="PANTHER" id="PTHR14969">
    <property type="entry name" value="SPHINGOSINE-1-PHOSPHATE PHOSPHOHYDROLASE"/>
    <property type="match status" value="1"/>
</dbReference>
<dbReference type="AlphaFoldDB" id="A0A9E6ZMG5"/>
<dbReference type="PANTHER" id="PTHR14969:SF13">
    <property type="entry name" value="AT30094P"/>
    <property type="match status" value="1"/>
</dbReference>
<gene>
    <name evidence="3" type="ORF">K1I37_04000</name>
</gene>
<dbReference type="SMART" id="SM00014">
    <property type="entry name" value="acidPPc"/>
    <property type="match status" value="1"/>
</dbReference>
<dbReference type="SUPFAM" id="SSF48317">
    <property type="entry name" value="Acid phosphatase/Vanadium-dependent haloperoxidase"/>
    <property type="match status" value="1"/>
</dbReference>
<dbReference type="Gene3D" id="1.20.144.10">
    <property type="entry name" value="Phosphatidic acid phosphatase type 2/haloperoxidase"/>
    <property type="match status" value="1"/>
</dbReference>
<protein>
    <submittedName>
        <fullName evidence="3">Phosphatase PAP2 family protein</fullName>
    </submittedName>
</protein>
<dbReference type="Pfam" id="PF01569">
    <property type="entry name" value="PAP2"/>
    <property type="match status" value="1"/>
</dbReference>
<keyword evidence="1" id="KW-1133">Transmembrane helix</keyword>
<evidence type="ECO:0000313" key="4">
    <source>
        <dbReference type="Proteomes" id="UP000829401"/>
    </source>
</evidence>
<sequence length="303" mass="34231">MATHTFPLPAGFGWQYHFILWIQSFHTPILDKVATVLSYLGTESFYLIILPIVFLAFSRQFGLRLTYVFLTSMFFNAWLKSVIQIARPIGVPGVRSLYLSTATGLSTPSGHAQGTITLWASLVRYLPTRVLRYALLTLVLLIGISRVYLGLHWPMDVVLGWLLGLIIGYAGWQIGRWWSYRGIPWHFALAFAILFPAVLFYFNHDPRGAEYAAYLFAIGTGSVIERRFIHSAIEAVWWKRICAGVIGVGGMVAIQWGLQSTESVLPWLLLRDLLIGWWVTVGAPWIFLKLNVYQPDTEAYAGS</sequence>
<dbReference type="EMBL" id="CP080467">
    <property type="protein sequence ID" value="UNO49706.1"/>
    <property type="molecule type" value="Genomic_DNA"/>
</dbReference>
<dbReference type="InterPro" id="IPR000326">
    <property type="entry name" value="PAP2/HPO"/>
</dbReference>
<feature type="transmembrane region" description="Helical" evidence="1">
    <location>
        <begin position="237"/>
        <end position="258"/>
    </location>
</feature>
<feature type="transmembrane region" description="Helical" evidence="1">
    <location>
        <begin position="36"/>
        <end position="57"/>
    </location>
</feature>
<feature type="transmembrane region" description="Helical" evidence="1">
    <location>
        <begin position="130"/>
        <end position="149"/>
    </location>
</feature>
<feature type="domain" description="Phosphatidic acid phosphatase type 2/haloperoxidase" evidence="2">
    <location>
        <begin position="63"/>
        <end position="172"/>
    </location>
</feature>
<keyword evidence="4" id="KW-1185">Reference proteome</keyword>
<evidence type="ECO:0000313" key="3">
    <source>
        <dbReference type="EMBL" id="UNO49706.1"/>
    </source>
</evidence>
<keyword evidence="1" id="KW-0812">Transmembrane</keyword>
<feature type="transmembrane region" description="Helical" evidence="1">
    <location>
        <begin position="155"/>
        <end position="172"/>
    </location>
</feature>
<feature type="transmembrane region" description="Helical" evidence="1">
    <location>
        <begin position="184"/>
        <end position="202"/>
    </location>
</feature>
<dbReference type="KEGG" id="aaco:K1I37_04000"/>
<dbReference type="Proteomes" id="UP000829401">
    <property type="component" value="Chromosome"/>
</dbReference>
<proteinExistence type="predicted"/>
<feature type="transmembrane region" description="Helical" evidence="1">
    <location>
        <begin position="264"/>
        <end position="288"/>
    </location>
</feature>
<keyword evidence="1" id="KW-0472">Membrane</keyword>
<dbReference type="InterPro" id="IPR036938">
    <property type="entry name" value="PAP2/HPO_sf"/>
</dbReference>